<dbReference type="EMBL" id="VOGC01000006">
    <property type="protein sequence ID" value="MQN01349.1"/>
    <property type="molecule type" value="Genomic_DNA"/>
</dbReference>
<reference evidence="1" key="1">
    <citation type="journal article" date="2020" name="Appl. Environ. Microbiol.">
        <title>Medium-Chain Fatty Acid Synthesis by 'Candidatus Weimeria bifida' gen. nov., sp. nov., and 'Candidatus Pseudoramibacter fermentans' sp. nov.</title>
        <authorList>
            <person name="Scarborough M.J."/>
            <person name="Myers K.S."/>
            <person name="Donohue T.J."/>
            <person name="Noguera D.R."/>
        </authorList>
    </citation>
    <scope>NUCLEOTIDE SEQUENCE</scope>
    <source>
        <strain evidence="1">LCO1.1</strain>
    </source>
</reference>
<sequence>MISETVINQHSYLLVSDQDPDKEEETDCYIMRKTVIQTVSSSMSL</sequence>
<accession>A0A6N7J0H1</accession>
<protein>
    <submittedName>
        <fullName evidence="1">Uncharacterized protein</fullName>
    </submittedName>
</protein>
<dbReference type="AlphaFoldDB" id="A0A6N7J0H1"/>
<comment type="caution">
    <text evidence="1">The sequence shown here is derived from an EMBL/GenBank/DDBJ whole genome shotgun (WGS) entry which is preliminary data.</text>
</comment>
<gene>
    <name evidence="1" type="ORF">FRC54_05390</name>
</gene>
<evidence type="ECO:0000313" key="1">
    <source>
        <dbReference type="EMBL" id="MQN01349.1"/>
    </source>
</evidence>
<proteinExistence type="predicted"/>
<dbReference type="Proteomes" id="UP000460257">
    <property type="component" value="Unassembled WGS sequence"/>
</dbReference>
<organism evidence="1 2">
    <name type="scientific">Candidatus Weimeria bifida</name>
    <dbReference type="NCBI Taxonomy" id="2599074"/>
    <lineage>
        <taxon>Bacteria</taxon>
        <taxon>Bacillati</taxon>
        <taxon>Bacillota</taxon>
        <taxon>Clostridia</taxon>
        <taxon>Lachnospirales</taxon>
        <taxon>Lachnospiraceae</taxon>
        <taxon>Candidatus Weimeria</taxon>
    </lineage>
</organism>
<keyword evidence="2" id="KW-1185">Reference proteome</keyword>
<name>A0A6N7J0H1_9FIRM</name>
<evidence type="ECO:0000313" key="2">
    <source>
        <dbReference type="Proteomes" id="UP000460257"/>
    </source>
</evidence>